<feature type="compositionally biased region" description="Basic residues" evidence="1">
    <location>
        <begin position="108"/>
        <end position="119"/>
    </location>
</feature>
<dbReference type="EMBL" id="CAUYUJ010000919">
    <property type="protein sequence ID" value="CAK0793208.1"/>
    <property type="molecule type" value="Genomic_DNA"/>
</dbReference>
<feature type="compositionally biased region" description="Low complexity" evidence="1">
    <location>
        <begin position="120"/>
        <end position="130"/>
    </location>
</feature>
<organism evidence="2 3">
    <name type="scientific">Prorocentrum cordatum</name>
    <dbReference type="NCBI Taxonomy" id="2364126"/>
    <lineage>
        <taxon>Eukaryota</taxon>
        <taxon>Sar</taxon>
        <taxon>Alveolata</taxon>
        <taxon>Dinophyceae</taxon>
        <taxon>Prorocentrales</taxon>
        <taxon>Prorocentraceae</taxon>
        <taxon>Prorocentrum</taxon>
    </lineage>
</organism>
<accession>A0ABN9PJL3</accession>
<evidence type="ECO:0000313" key="3">
    <source>
        <dbReference type="Proteomes" id="UP001189429"/>
    </source>
</evidence>
<protein>
    <submittedName>
        <fullName evidence="2">Uncharacterized protein</fullName>
    </submittedName>
</protein>
<dbReference type="Proteomes" id="UP001189429">
    <property type="component" value="Unassembled WGS sequence"/>
</dbReference>
<evidence type="ECO:0000313" key="2">
    <source>
        <dbReference type="EMBL" id="CAK0793208.1"/>
    </source>
</evidence>
<name>A0ABN9PJL3_9DINO</name>
<feature type="region of interest" description="Disordered" evidence="1">
    <location>
        <begin position="105"/>
        <end position="130"/>
    </location>
</feature>
<evidence type="ECO:0000256" key="1">
    <source>
        <dbReference type="SAM" id="MobiDB-lite"/>
    </source>
</evidence>
<reference evidence="2" key="1">
    <citation type="submission" date="2023-10" db="EMBL/GenBank/DDBJ databases">
        <authorList>
            <person name="Chen Y."/>
            <person name="Shah S."/>
            <person name="Dougan E. K."/>
            <person name="Thang M."/>
            <person name="Chan C."/>
        </authorList>
    </citation>
    <scope>NUCLEOTIDE SEQUENCE [LARGE SCALE GENOMIC DNA]</scope>
</reference>
<proteinExistence type="predicted"/>
<keyword evidence="3" id="KW-1185">Reference proteome</keyword>
<sequence length="130" mass="14060">MMFCACRSDMLEVQQRSAAILVSRCVAGERPGPAAERRAAAHERVTLRFLRSASSFVWRRGRTEGGLLPPSFPAPLLSRLRLFLPPSCPPPPLLPARLCAPAPACRGSPRRGAPRRAKRGLALAGGPRQV</sequence>
<gene>
    <name evidence="2" type="ORF">PCOR1329_LOCUS3585</name>
</gene>
<comment type="caution">
    <text evidence="2">The sequence shown here is derived from an EMBL/GenBank/DDBJ whole genome shotgun (WGS) entry which is preliminary data.</text>
</comment>